<dbReference type="Proteomes" id="UP000199140">
    <property type="component" value="Unassembled WGS sequence"/>
</dbReference>
<sequence>MQRPPALPLSPVVSGFRTPLHRFGIVSRAAQTLGITYADSFKTAFDDLGATSRALAAARGPAELVAVQAAYLNRAGARATARSAAAGDMILGLTGAFLRPKAALEGAPRPGSAQT</sequence>
<gene>
    <name evidence="2" type="ORF">MCBMB27_00386</name>
    <name evidence="3" type="ORF">SAMN05192567_11043</name>
</gene>
<reference evidence="2 4" key="1">
    <citation type="submission" date="2016-04" db="EMBL/GenBank/DDBJ databases">
        <title>Complete genome sequencing and analysis of CBMB27, Methylobacterium phyllosphaerae isolated from leaf tissues of rice (Oryza sativa L.).</title>
        <authorList>
            <person name="Lee Y."/>
            <person name="Hwangbo K."/>
            <person name="Chung H."/>
            <person name="Yoo J."/>
            <person name="Kim K.Y."/>
            <person name="Sa T.M."/>
            <person name="Um Y."/>
            <person name="Madhaiyan M."/>
        </authorList>
    </citation>
    <scope>NUCLEOTIDE SEQUENCE [LARGE SCALE GENOMIC DNA]</scope>
    <source>
        <strain evidence="2 4">CBMB27</strain>
    </source>
</reference>
<feature type="domain" description="Phasin" evidence="1">
    <location>
        <begin position="25"/>
        <end position="100"/>
    </location>
</feature>
<dbReference type="KEGG" id="mphy:MCBMB27_00386"/>
<dbReference type="EMBL" id="FOPK01000010">
    <property type="protein sequence ID" value="SFG91809.1"/>
    <property type="molecule type" value="Genomic_DNA"/>
</dbReference>
<evidence type="ECO:0000259" key="1">
    <source>
        <dbReference type="Pfam" id="PF09361"/>
    </source>
</evidence>
<dbReference type="Proteomes" id="UP000185487">
    <property type="component" value="Chromosome"/>
</dbReference>
<accession>A0AAE8HRV0</accession>
<organism evidence="3 5">
    <name type="scientific">Methylobacterium phyllosphaerae</name>
    <dbReference type="NCBI Taxonomy" id="418223"/>
    <lineage>
        <taxon>Bacteria</taxon>
        <taxon>Pseudomonadati</taxon>
        <taxon>Pseudomonadota</taxon>
        <taxon>Alphaproteobacteria</taxon>
        <taxon>Hyphomicrobiales</taxon>
        <taxon>Methylobacteriaceae</taxon>
        <taxon>Methylobacterium</taxon>
    </lineage>
</organism>
<evidence type="ECO:0000313" key="3">
    <source>
        <dbReference type="EMBL" id="SFG91809.1"/>
    </source>
</evidence>
<proteinExistence type="predicted"/>
<reference evidence="3 5" key="2">
    <citation type="submission" date="2016-10" db="EMBL/GenBank/DDBJ databases">
        <authorList>
            <person name="Varghese N."/>
            <person name="Submissions S."/>
        </authorList>
    </citation>
    <scope>NUCLEOTIDE SEQUENCE [LARGE SCALE GENOMIC DNA]</scope>
    <source>
        <strain evidence="3 5">CBMB27</strain>
    </source>
</reference>
<protein>
    <submittedName>
        <fullName evidence="3">Phasin protein</fullName>
    </submittedName>
</protein>
<name>A0AAE8HRV0_9HYPH</name>
<evidence type="ECO:0000313" key="2">
    <source>
        <dbReference type="EMBL" id="APT29677.1"/>
    </source>
</evidence>
<keyword evidence="4" id="KW-1185">Reference proteome</keyword>
<evidence type="ECO:0000313" key="4">
    <source>
        <dbReference type="Proteomes" id="UP000185487"/>
    </source>
</evidence>
<dbReference type="EMBL" id="CP015367">
    <property type="protein sequence ID" value="APT29677.1"/>
    <property type="molecule type" value="Genomic_DNA"/>
</dbReference>
<dbReference type="Pfam" id="PF09361">
    <property type="entry name" value="Phasin_2"/>
    <property type="match status" value="1"/>
</dbReference>
<dbReference type="AlphaFoldDB" id="A0AAE8HRV0"/>
<dbReference type="InterPro" id="IPR018968">
    <property type="entry name" value="Phasin"/>
</dbReference>
<evidence type="ECO:0000313" key="5">
    <source>
        <dbReference type="Proteomes" id="UP000199140"/>
    </source>
</evidence>